<evidence type="ECO:0000256" key="1">
    <source>
        <dbReference type="SAM" id="Phobius"/>
    </source>
</evidence>
<name>A0A538SQM0_UNCEI</name>
<feature type="transmembrane region" description="Helical" evidence="1">
    <location>
        <begin position="319"/>
        <end position="336"/>
    </location>
</feature>
<gene>
    <name evidence="2" type="ORF">E6K73_00995</name>
</gene>
<sequence length="576" mass="62084">MSQRPPDPPTSPNRFWLIAGLLACVALGVAHALYYWPEVIDDAYITFRYARNFVSGAGLSFNPGGPPVEGFSNLAWFWISALALRLGAHDLLQFMKVVGLVLHAGTIVAVWALAGGLERSARPTTLVAPLLFATNPFVAYHAVAGLETPLHVALIATAALSILELERHPRLAFPLLLLSLALTPWSRPESFGYAGALLVAGGVLHRDRRGPRRLLLRAAAVAAISIALLAVWRWTTFGALLPNTALAKSAGPSGRETLMTGALYVARFFNALPVPADLAVYLLALAALAAAFRATDLVLLAPVACAVVFSVAVRGDWMHSFRFLVPATPFLSALIARKASLALGGPRWRSLSAGRRIATVAVAGLLAVMVFQQSLLYTVHGEGGFGRSWKSRFWPAQIGERVAGGFPARLTGITRWSIEHVSSRQVIATGDIGFPAWASDARIVDLAGLTDRELGRIIPARGAAAYRRYLESRKPDIVVMRVERGRPVMLYDELTAGSGALGGYTLIDSADTYWAEARALLYRRTGSALSTAPDSVLARYDRAIAWNPRVPILETWRRQYASRANAATAARTAASR</sequence>
<accession>A0A538SQM0</accession>
<dbReference type="EMBL" id="VBOT01000012">
    <property type="protein sequence ID" value="TMQ53673.1"/>
    <property type="molecule type" value="Genomic_DNA"/>
</dbReference>
<protein>
    <recommendedName>
        <fullName evidence="4">Glycosyltransferase RgtA/B/C/D-like domain-containing protein</fullName>
    </recommendedName>
</protein>
<feature type="transmembrane region" description="Helical" evidence="1">
    <location>
        <begin position="357"/>
        <end position="377"/>
    </location>
</feature>
<dbReference type="Proteomes" id="UP000320184">
    <property type="component" value="Unassembled WGS sequence"/>
</dbReference>
<keyword evidence="1" id="KW-0472">Membrane</keyword>
<feature type="transmembrane region" description="Helical" evidence="1">
    <location>
        <begin position="214"/>
        <end position="234"/>
    </location>
</feature>
<keyword evidence="1" id="KW-0812">Transmembrane</keyword>
<reference evidence="2 3" key="1">
    <citation type="journal article" date="2019" name="Nat. Microbiol.">
        <title>Mediterranean grassland soil C-N compound turnover is dependent on rainfall and depth, and is mediated by genomically divergent microorganisms.</title>
        <authorList>
            <person name="Diamond S."/>
            <person name="Andeer P.F."/>
            <person name="Li Z."/>
            <person name="Crits-Christoph A."/>
            <person name="Burstein D."/>
            <person name="Anantharaman K."/>
            <person name="Lane K.R."/>
            <person name="Thomas B.C."/>
            <person name="Pan C."/>
            <person name="Northen T.R."/>
            <person name="Banfield J.F."/>
        </authorList>
    </citation>
    <scope>NUCLEOTIDE SEQUENCE [LARGE SCALE GENOMIC DNA]</scope>
    <source>
        <strain evidence="2">WS_3</strain>
    </source>
</reference>
<keyword evidence="1" id="KW-1133">Transmembrane helix</keyword>
<proteinExistence type="predicted"/>
<evidence type="ECO:0000313" key="2">
    <source>
        <dbReference type="EMBL" id="TMQ53673.1"/>
    </source>
</evidence>
<feature type="transmembrane region" description="Helical" evidence="1">
    <location>
        <begin position="297"/>
        <end position="313"/>
    </location>
</feature>
<organism evidence="2 3">
    <name type="scientific">Eiseniibacteriota bacterium</name>
    <dbReference type="NCBI Taxonomy" id="2212470"/>
    <lineage>
        <taxon>Bacteria</taxon>
        <taxon>Candidatus Eiseniibacteriota</taxon>
    </lineage>
</organism>
<feature type="transmembrane region" description="Helical" evidence="1">
    <location>
        <begin position="97"/>
        <end position="117"/>
    </location>
</feature>
<evidence type="ECO:0008006" key="4">
    <source>
        <dbReference type="Google" id="ProtNLM"/>
    </source>
</evidence>
<dbReference type="AlphaFoldDB" id="A0A538SQM0"/>
<comment type="caution">
    <text evidence="2">The sequence shown here is derived from an EMBL/GenBank/DDBJ whole genome shotgun (WGS) entry which is preliminary data.</text>
</comment>
<feature type="transmembrane region" description="Helical" evidence="1">
    <location>
        <begin position="268"/>
        <end position="290"/>
    </location>
</feature>
<evidence type="ECO:0000313" key="3">
    <source>
        <dbReference type="Proteomes" id="UP000320184"/>
    </source>
</evidence>